<organism evidence="1 2">
    <name type="scientific">Brevundimonas intermedia</name>
    <dbReference type="NCBI Taxonomy" id="74315"/>
    <lineage>
        <taxon>Bacteria</taxon>
        <taxon>Pseudomonadati</taxon>
        <taxon>Pseudomonadota</taxon>
        <taxon>Alphaproteobacteria</taxon>
        <taxon>Caulobacterales</taxon>
        <taxon>Caulobacteraceae</taxon>
        <taxon>Brevundimonas</taxon>
    </lineage>
</organism>
<evidence type="ECO:0000313" key="1">
    <source>
        <dbReference type="EMBL" id="TFW12579.1"/>
    </source>
</evidence>
<dbReference type="EMBL" id="SPVH01000006">
    <property type="protein sequence ID" value="TFW12579.1"/>
    <property type="molecule type" value="Genomic_DNA"/>
</dbReference>
<evidence type="ECO:0008006" key="3">
    <source>
        <dbReference type="Google" id="ProtNLM"/>
    </source>
</evidence>
<accession>A0A4Y9RY33</accession>
<proteinExistence type="predicted"/>
<dbReference type="OrthoDB" id="7202843at2"/>
<gene>
    <name evidence="1" type="ORF">EGY25_11315</name>
</gene>
<reference evidence="1 2" key="1">
    <citation type="submission" date="2019-03" db="EMBL/GenBank/DDBJ databases">
        <title>Draft genome of Brevundimonas sp. a heavy metal resistant soil bacteria.</title>
        <authorList>
            <person name="Soto J."/>
        </authorList>
    </citation>
    <scope>NUCLEOTIDE SEQUENCE [LARGE SCALE GENOMIC DNA]</scope>
    <source>
        <strain evidence="1 2">B-10</strain>
    </source>
</reference>
<dbReference type="RefSeq" id="WP_135195057.1">
    <property type="nucleotide sequence ID" value="NZ_SPVH01000006.1"/>
</dbReference>
<sequence>MTSLPLLPGRTCGGCVECCRVIPLDLPELAKPTGELCAYCVDGAGCSVHAIRPQTCRIWFCLWRVVELSDDWRPDHSGVIVRPDGVEDGIITLYVLRRSDFLASPEFFMTVAGWIAEGIQVALSIPGPVGTYPARAVVTDWLRPAIEDGDPAAFLARVMRSLDTLAEHDFQPDGVARRYAVTTQDGPAA</sequence>
<evidence type="ECO:0000313" key="2">
    <source>
        <dbReference type="Proteomes" id="UP000298216"/>
    </source>
</evidence>
<dbReference type="Proteomes" id="UP000298216">
    <property type="component" value="Unassembled WGS sequence"/>
</dbReference>
<name>A0A4Y9RY33_9CAUL</name>
<dbReference type="InterPro" id="IPR052572">
    <property type="entry name" value="UPF0153_domain"/>
</dbReference>
<dbReference type="AlphaFoldDB" id="A0A4Y9RY33"/>
<protein>
    <recommendedName>
        <fullName evidence="3">YkgJ family cysteine cluster protein</fullName>
    </recommendedName>
</protein>
<keyword evidence="2" id="KW-1185">Reference proteome</keyword>
<comment type="caution">
    <text evidence="1">The sequence shown here is derived from an EMBL/GenBank/DDBJ whole genome shotgun (WGS) entry which is preliminary data.</text>
</comment>
<dbReference type="PANTHER" id="PTHR36931:SF1">
    <property type="entry name" value="UPF0153 PROTEIN YEIW"/>
    <property type="match status" value="1"/>
</dbReference>
<dbReference type="PANTHER" id="PTHR36931">
    <property type="entry name" value="UPF0153 PROTEIN YEIW"/>
    <property type="match status" value="1"/>
</dbReference>